<organism evidence="2 3">
    <name type="scientific">Ideonella alba</name>
    <dbReference type="NCBI Taxonomy" id="2824118"/>
    <lineage>
        <taxon>Bacteria</taxon>
        <taxon>Pseudomonadati</taxon>
        <taxon>Pseudomonadota</taxon>
        <taxon>Betaproteobacteria</taxon>
        <taxon>Burkholderiales</taxon>
        <taxon>Sphaerotilaceae</taxon>
        <taxon>Ideonella</taxon>
    </lineage>
</organism>
<dbReference type="RefSeq" id="WP_210852566.1">
    <property type="nucleotide sequence ID" value="NZ_JAGQDD010000003.1"/>
</dbReference>
<sequence length="126" mass="13620">MNPRVGWALAAAAVALGGWQWGWQGVLLGATVVVFWLLLQFSRSLRVLRQAGAAPKGAVANAVMLHSQLQTGMTLMQILPLTGSLGEPLAPPPEERFAWTDAGGDRVELLLRGGRLAEWQLRRAEP</sequence>
<proteinExistence type="predicted"/>
<reference evidence="2 3" key="1">
    <citation type="submission" date="2021-04" db="EMBL/GenBank/DDBJ databases">
        <title>The genome sequence of Ideonella sp. 3Y2.</title>
        <authorList>
            <person name="Liu Y."/>
        </authorList>
    </citation>
    <scope>NUCLEOTIDE SEQUENCE [LARGE SCALE GENOMIC DNA]</scope>
    <source>
        <strain evidence="2 3">3Y2</strain>
    </source>
</reference>
<keyword evidence="1" id="KW-0812">Transmembrane</keyword>
<keyword evidence="3" id="KW-1185">Reference proteome</keyword>
<gene>
    <name evidence="2" type="ORF">KAK03_06475</name>
</gene>
<dbReference type="Proteomes" id="UP000676246">
    <property type="component" value="Unassembled WGS sequence"/>
</dbReference>
<keyword evidence="1" id="KW-0472">Membrane</keyword>
<evidence type="ECO:0000313" key="3">
    <source>
        <dbReference type="Proteomes" id="UP000676246"/>
    </source>
</evidence>
<feature type="transmembrane region" description="Helical" evidence="1">
    <location>
        <begin position="20"/>
        <end position="39"/>
    </location>
</feature>
<accession>A0A940Y8H6</accession>
<dbReference type="AlphaFoldDB" id="A0A940Y8H6"/>
<protein>
    <recommendedName>
        <fullName evidence="4">Glycerate kinase</fullName>
    </recommendedName>
</protein>
<keyword evidence="1" id="KW-1133">Transmembrane helix</keyword>
<evidence type="ECO:0000313" key="2">
    <source>
        <dbReference type="EMBL" id="MBQ0930130.1"/>
    </source>
</evidence>
<comment type="caution">
    <text evidence="2">The sequence shown here is derived from an EMBL/GenBank/DDBJ whole genome shotgun (WGS) entry which is preliminary data.</text>
</comment>
<evidence type="ECO:0008006" key="4">
    <source>
        <dbReference type="Google" id="ProtNLM"/>
    </source>
</evidence>
<evidence type="ECO:0000256" key="1">
    <source>
        <dbReference type="SAM" id="Phobius"/>
    </source>
</evidence>
<name>A0A940Y8H6_9BURK</name>
<dbReference type="EMBL" id="JAGQDD010000003">
    <property type="protein sequence ID" value="MBQ0930130.1"/>
    <property type="molecule type" value="Genomic_DNA"/>
</dbReference>